<name>A0A2S4HGN2_9GAMM</name>
<protein>
    <submittedName>
        <fullName evidence="1">Uncharacterized protein</fullName>
    </submittedName>
</protein>
<dbReference type="AlphaFoldDB" id="A0A2S4HGN2"/>
<proteinExistence type="predicted"/>
<dbReference type="EMBL" id="PQGG01000019">
    <property type="protein sequence ID" value="POP53143.1"/>
    <property type="molecule type" value="Genomic_DNA"/>
</dbReference>
<reference evidence="1" key="1">
    <citation type="submission" date="2018-01" db="EMBL/GenBank/DDBJ databases">
        <authorList>
            <person name="Yu X.-D."/>
        </authorList>
    </citation>
    <scope>NUCLEOTIDE SEQUENCE</scope>
    <source>
        <strain evidence="1">ZX-21</strain>
    </source>
</reference>
<gene>
    <name evidence="1" type="ORF">C0068_08620</name>
</gene>
<organism evidence="1 2">
    <name type="scientific">Zhongshania marina</name>
    <dbReference type="NCBI Taxonomy" id="2304603"/>
    <lineage>
        <taxon>Bacteria</taxon>
        <taxon>Pseudomonadati</taxon>
        <taxon>Pseudomonadota</taxon>
        <taxon>Gammaproteobacteria</taxon>
        <taxon>Cellvibrionales</taxon>
        <taxon>Spongiibacteraceae</taxon>
        <taxon>Zhongshania</taxon>
    </lineage>
</organism>
<comment type="caution">
    <text evidence="1">The sequence shown here is derived from an EMBL/GenBank/DDBJ whole genome shotgun (WGS) entry which is preliminary data.</text>
</comment>
<evidence type="ECO:0000313" key="2">
    <source>
        <dbReference type="Proteomes" id="UP000237222"/>
    </source>
</evidence>
<evidence type="ECO:0000313" key="1">
    <source>
        <dbReference type="EMBL" id="POP53143.1"/>
    </source>
</evidence>
<accession>A0A2S4HGN2</accession>
<dbReference type="Proteomes" id="UP000237222">
    <property type="component" value="Unassembled WGS sequence"/>
</dbReference>
<sequence>MKYLKPSADHVSEMLGMLYDGDVDPIEVKDVGDAAYVATFVNPEGEVVAACLSDAGMTIFSGAALSMLPPGGAKDMVSDKEFTKSVLDNFYEVMNICSRLLMSNSTPHLKLAELIPMSTAAQSLGSLSNAVSICYELGIPKYGKGRVQFLVS</sequence>